<keyword evidence="1" id="KW-1133">Transmembrane helix</keyword>
<organism evidence="3 5">
    <name type="scientific">Flavobacterium circumlabens</name>
    <dbReference type="NCBI Taxonomy" id="2133765"/>
    <lineage>
        <taxon>Bacteria</taxon>
        <taxon>Pseudomonadati</taxon>
        <taxon>Bacteroidota</taxon>
        <taxon>Flavobacteriia</taxon>
        <taxon>Flavobacteriales</taxon>
        <taxon>Flavobacteriaceae</taxon>
        <taxon>Flavobacterium</taxon>
    </lineage>
</organism>
<evidence type="ECO:0000313" key="4">
    <source>
        <dbReference type="Proteomes" id="UP000295270"/>
    </source>
</evidence>
<dbReference type="EMBL" id="SLWA01000001">
    <property type="protein sequence ID" value="TCN60723.1"/>
    <property type="molecule type" value="Genomic_DNA"/>
</dbReference>
<proteinExistence type="predicted"/>
<sequence>MPNTKPISAFTFQNSTFFYFVLSVLFCLPFKSNGQDIKKIKESDTLYVYFKYDNGNQMKESNNIVNRDNYNYSFVFDADNTKIRQDLTLVNHYRITPEVKFVKHSFLRKRKDITVNYNFLKTLGFRESEKLLLEKKKIYLIDYEYLSHHKVRVAEVKMVDRSSLISIE</sequence>
<keyword evidence="1" id="KW-0812">Transmembrane</keyword>
<evidence type="ECO:0000313" key="3">
    <source>
        <dbReference type="EMBL" id="TEB45868.1"/>
    </source>
</evidence>
<accession>A0A4Y7UJ36</accession>
<evidence type="ECO:0000313" key="5">
    <source>
        <dbReference type="Proteomes" id="UP000298340"/>
    </source>
</evidence>
<dbReference type="EMBL" id="QWDN01000001">
    <property type="protein sequence ID" value="TEB45868.1"/>
    <property type="molecule type" value="Genomic_DNA"/>
</dbReference>
<dbReference type="AlphaFoldDB" id="A0A4Y7UJ36"/>
<keyword evidence="4" id="KW-1185">Reference proteome</keyword>
<reference evidence="2" key="3">
    <citation type="submission" date="2019-03" db="EMBL/GenBank/DDBJ databases">
        <authorList>
            <person name="Whitman W."/>
            <person name="Huntemann M."/>
            <person name="Clum A."/>
            <person name="Pillay M."/>
            <person name="Palaniappan K."/>
            <person name="Varghese N."/>
            <person name="Mikhailova N."/>
            <person name="Stamatis D."/>
            <person name="Reddy T."/>
            <person name="Daum C."/>
            <person name="Shapiro N."/>
            <person name="Ivanova N."/>
            <person name="Kyrpides N."/>
            <person name="Woyke T."/>
        </authorList>
    </citation>
    <scope>NUCLEOTIDE SEQUENCE</scope>
    <source>
        <strain evidence="2">P5626</strain>
    </source>
</reference>
<evidence type="ECO:0000256" key="1">
    <source>
        <dbReference type="SAM" id="Phobius"/>
    </source>
</evidence>
<comment type="caution">
    <text evidence="3">The sequence shown here is derived from an EMBL/GenBank/DDBJ whole genome shotgun (WGS) entry which is preliminary data.</text>
</comment>
<reference evidence="3 5" key="2">
    <citation type="journal article" date="2018" name="Syst. Appl. Microbiol.">
        <title>Flavobacterium circumlabens sp. nov. and Flavobacterium cupreum sp. nov., two psychrotrophic species isolated from Antarctic environmental samples.</title>
        <authorList>
            <person name="Kralova S."/>
            <person name="Busse H.J."/>
            <person name="Svec P."/>
            <person name="Maslanova I."/>
            <person name="Stankova E."/>
            <person name="Bartak M."/>
            <person name="Sedlacek I."/>
        </authorList>
    </citation>
    <scope>NUCLEOTIDE SEQUENCE [LARGE SCALE GENOMIC DNA]</scope>
    <source>
        <strain evidence="3 5">CCM 8828</strain>
    </source>
</reference>
<reference evidence="2 4" key="1">
    <citation type="journal article" date="2015" name="Stand. Genomic Sci.">
        <title>Genomic Encyclopedia of Bacterial and Archaeal Type Strains, Phase III: the genomes of soil and plant-associated and newly described type strains.</title>
        <authorList>
            <person name="Whitman W.B."/>
            <person name="Woyke T."/>
            <person name="Klenk H.P."/>
            <person name="Zhou Y."/>
            <person name="Lilburn T.G."/>
            <person name="Beck B.J."/>
            <person name="De Vos P."/>
            <person name="Vandamme P."/>
            <person name="Eisen J.A."/>
            <person name="Garrity G."/>
            <person name="Hugenholtz P."/>
            <person name="Kyrpides N.C."/>
        </authorList>
    </citation>
    <scope>NUCLEOTIDE SEQUENCE [LARGE SCALE GENOMIC DNA]</scope>
    <source>
        <strain evidence="2 4">P5626</strain>
    </source>
</reference>
<dbReference type="RefSeq" id="WP_132032011.1">
    <property type="nucleotide sequence ID" value="NZ_QWDN01000001.1"/>
</dbReference>
<name>A0A4Y7UJ36_9FLAO</name>
<gene>
    <name evidence="3" type="ORF">D0809_02360</name>
    <name evidence="2" type="ORF">EV142_101298</name>
</gene>
<feature type="transmembrane region" description="Helical" evidence="1">
    <location>
        <begin position="12"/>
        <end position="30"/>
    </location>
</feature>
<dbReference type="OrthoDB" id="1377040at2"/>
<keyword evidence="1" id="KW-0472">Membrane</keyword>
<evidence type="ECO:0000313" key="2">
    <source>
        <dbReference type="EMBL" id="TCN60723.1"/>
    </source>
</evidence>
<dbReference type="Proteomes" id="UP000295270">
    <property type="component" value="Unassembled WGS sequence"/>
</dbReference>
<dbReference type="Proteomes" id="UP000298340">
    <property type="component" value="Unassembled WGS sequence"/>
</dbReference>
<protein>
    <submittedName>
        <fullName evidence="3">Uncharacterized protein</fullName>
    </submittedName>
</protein>